<feature type="compositionally biased region" description="Low complexity" evidence="1">
    <location>
        <begin position="556"/>
        <end position="565"/>
    </location>
</feature>
<keyword evidence="2" id="KW-1133">Transmembrane helix</keyword>
<feature type="region of interest" description="Disordered" evidence="1">
    <location>
        <begin position="556"/>
        <end position="577"/>
    </location>
</feature>
<evidence type="ECO:0000256" key="1">
    <source>
        <dbReference type="SAM" id="MobiDB-lite"/>
    </source>
</evidence>
<feature type="transmembrane region" description="Helical" evidence="2">
    <location>
        <begin position="412"/>
        <end position="435"/>
    </location>
</feature>
<dbReference type="RefSeq" id="WP_073824217.1">
    <property type="nucleotide sequence ID" value="NZ_MQVS01000005.1"/>
</dbReference>
<dbReference type="Pfam" id="PF20990">
    <property type="entry name" value="DUF2207_C"/>
    <property type="match status" value="1"/>
</dbReference>
<dbReference type="InParanoid" id="A0A1Q5PVQ2"/>
<dbReference type="AlphaFoldDB" id="A0A1Q5PVQ2"/>
<protein>
    <recommendedName>
        <fullName evidence="8">DUF2207 domain-containing protein</fullName>
    </recommendedName>
</protein>
<evidence type="ECO:0000256" key="2">
    <source>
        <dbReference type="SAM" id="Phobius"/>
    </source>
</evidence>
<evidence type="ECO:0000313" key="7">
    <source>
        <dbReference type="Proteomes" id="UP000185612"/>
    </source>
</evidence>
<dbReference type="EMBL" id="MQVS01000005">
    <property type="protein sequence ID" value="OKL51671.1"/>
    <property type="molecule type" value="Genomic_DNA"/>
</dbReference>
<feature type="signal peptide" evidence="3">
    <location>
        <begin position="1"/>
        <end position="26"/>
    </location>
</feature>
<keyword evidence="3" id="KW-0732">Signal</keyword>
<feature type="chain" id="PRO_5012072671" description="DUF2207 domain-containing protein" evidence="3">
    <location>
        <begin position="27"/>
        <end position="577"/>
    </location>
</feature>
<dbReference type="Proteomes" id="UP000185612">
    <property type="component" value="Unassembled WGS sequence"/>
</dbReference>
<dbReference type="OrthoDB" id="143710at2"/>
<reference evidence="7" key="1">
    <citation type="submission" date="2016-12" db="EMBL/GenBank/DDBJ databases">
        <authorList>
            <person name="Meng X."/>
        </authorList>
    </citation>
    <scope>NUCLEOTIDE SEQUENCE [LARGE SCALE GENOMIC DNA]</scope>
    <source>
        <strain evidence="7">DSM 20732</strain>
    </source>
</reference>
<feature type="domain" description="DUF2207" evidence="4">
    <location>
        <begin position="37"/>
        <end position="214"/>
    </location>
</feature>
<feature type="domain" description="Predicted membrane protein YciQ-like C-terminal" evidence="5">
    <location>
        <begin position="301"/>
        <end position="486"/>
    </location>
</feature>
<proteinExistence type="predicted"/>
<sequence length="577" mass="60782">MRKILSLLFVLVFGGTLVGTAAAAHADVGDVTWANNEIEATLQPDGSLAVVWDFDLVPGPDGARGPVLVLVQTRPVAGSDGERAVVEVEDFTVTSPDSVSTEVDRESRNWRAQYRIGDPDVINYGTNHYQIRYTLRGLPYQSQDGANLEWNVIEPGGFAGGLDGVRVRLQLPTSPLAASCAVGTADQAGQPCPVEDTVVELADERLEADEGITIGVRLPAGMVATPVITTFRNTFVDLVLKPEPVPLALTGGLLVAGGSLFGALRRRFRRSLVDNTVPNLGNKVAMLGTQPPAVTRPPAFPAYLATLAVKGKVGVEDRAAVLVALAQLGYVRLESVQRSGGATMVVHVADGMSHPPTDPVLARAWQYLQEHGELDFGRDLQSAGKFGRTVDGAVRAAATSHAWFVPGVARRAWLLAGGGLLLVAGGFALGAFGFLTYTLGMLPGLALAVVGMLLIGAVSYAARRTPAGATAYAQAQGFQRYLDEVDLDQLRPFLTDDSPFWPWLATRPRSAVAQAFDAKQENDFFPQWWFWRGAMPAGFMFAHVANAASAAGATSSFSSGGSVSVGSGGGGASGGGW</sequence>
<name>A0A1Q5PVQ2_9ACTO</name>
<keyword evidence="7" id="KW-1185">Reference proteome</keyword>
<evidence type="ECO:0000259" key="5">
    <source>
        <dbReference type="Pfam" id="PF20990"/>
    </source>
</evidence>
<comment type="caution">
    <text evidence="6">The sequence shown here is derived from an EMBL/GenBank/DDBJ whole genome shotgun (WGS) entry which is preliminary data.</text>
</comment>
<evidence type="ECO:0000313" key="6">
    <source>
        <dbReference type="EMBL" id="OKL51671.1"/>
    </source>
</evidence>
<organism evidence="6 7">
    <name type="scientific">Buchananella hordeovulneris</name>
    <dbReference type="NCBI Taxonomy" id="52770"/>
    <lineage>
        <taxon>Bacteria</taxon>
        <taxon>Bacillati</taxon>
        <taxon>Actinomycetota</taxon>
        <taxon>Actinomycetes</taxon>
        <taxon>Actinomycetales</taxon>
        <taxon>Actinomycetaceae</taxon>
        <taxon>Buchananella</taxon>
    </lineage>
</organism>
<accession>A0A1Q5PVQ2</accession>
<dbReference type="InterPro" id="IPR048389">
    <property type="entry name" value="YciQ-like_C"/>
</dbReference>
<evidence type="ECO:0000259" key="4">
    <source>
        <dbReference type="Pfam" id="PF09972"/>
    </source>
</evidence>
<feature type="transmembrane region" description="Helical" evidence="2">
    <location>
        <begin position="245"/>
        <end position="264"/>
    </location>
</feature>
<dbReference type="InterPro" id="IPR018702">
    <property type="entry name" value="DUF2207"/>
</dbReference>
<feature type="transmembrane region" description="Helical" evidence="2">
    <location>
        <begin position="441"/>
        <end position="462"/>
    </location>
</feature>
<dbReference type="Pfam" id="PF09972">
    <property type="entry name" value="DUF2207"/>
    <property type="match status" value="1"/>
</dbReference>
<feature type="compositionally biased region" description="Gly residues" evidence="1">
    <location>
        <begin position="566"/>
        <end position="577"/>
    </location>
</feature>
<dbReference type="STRING" id="52770.BSZ40_05805"/>
<keyword evidence="2" id="KW-0472">Membrane</keyword>
<evidence type="ECO:0000256" key="3">
    <source>
        <dbReference type="SAM" id="SignalP"/>
    </source>
</evidence>
<evidence type="ECO:0008006" key="8">
    <source>
        <dbReference type="Google" id="ProtNLM"/>
    </source>
</evidence>
<keyword evidence="2" id="KW-0812">Transmembrane</keyword>
<gene>
    <name evidence="6" type="ORF">BSZ40_05805</name>
</gene>